<dbReference type="AlphaFoldDB" id="A0A963YUK1"/>
<dbReference type="Proteomes" id="UP000708298">
    <property type="component" value="Unassembled WGS sequence"/>
</dbReference>
<feature type="transmembrane region" description="Helical" evidence="1">
    <location>
        <begin position="46"/>
        <end position="64"/>
    </location>
</feature>
<dbReference type="InterPro" id="IPR008407">
    <property type="entry name" value="Brnchd-chn_aa_trnsp_AzlD"/>
</dbReference>
<comment type="caution">
    <text evidence="2">The sequence shown here is derived from an EMBL/GenBank/DDBJ whole genome shotgun (WGS) entry which is preliminary data.</text>
</comment>
<keyword evidence="1" id="KW-0812">Transmembrane</keyword>
<gene>
    <name evidence="2" type="ORF">ASILVAE211_18930</name>
</gene>
<protein>
    <submittedName>
        <fullName evidence="2">AzlD domain-containing protein</fullName>
    </submittedName>
</protein>
<proteinExistence type="predicted"/>
<reference evidence="2" key="2">
    <citation type="submission" date="2021-01" db="EMBL/GenBank/DDBJ databases">
        <authorList>
            <person name="Mieszkin S."/>
            <person name="Pouder E."/>
            <person name="Alain K."/>
        </authorList>
    </citation>
    <scope>NUCLEOTIDE SEQUENCE</scope>
    <source>
        <strain evidence="2">HW T2.11</strain>
    </source>
</reference>
<evidence type="ECO:0000313" key="3">
    <source>
        <dbReference type="Proteomes" id="UP000708298"/>
    </source>
</evidence>
<organism evidence="2 3">
    <name type="scientific">Acidisoma silvae</name>
    <dbReference type="NCBI Taxonomy" id="2802396"/>
    <lineage>
        <taxon>Bacteria</taxon>
        <taxon>Pseudomonadati</taxon>
        <taxon>Pseudomonadota</taxon>
        <taxon>Alphaproteobacteria</taxon>
        <taxon>Acetobacterales</taxon>
        <taxon>Acidocellaceae</taxon>
        <taxon>Acidisoma</taxon>
    </lineage>
</organism>
<dbReference type="Pfam" id="PF05437">
    <property type="entry name" value="AzlD"/>
    <property type="match status" value="1"/>
</dbReference>
<reference evidence="2" key="1">
    <citation type="journal article" date="2021" name="Microorganisms">
        <title>Acidisoma silvae sp. nov. and Acidisomacellulosilytica sp. nov., Two Acidophilic Bacteria Isolated from Decaying Wood, Hydrolyzing Cellulose and Producing Poly-3-hydroxybutyrate.</title>
        <authorList>
            <person name="Mieszkin S."/>
            <person name="Pouder E."/>
            <person name="Uroz S."/>
            <person name="Simon-Colin C."/>
            <person name="Alain K."/>
        </authorList>
    </citation>
    <scope>NUCLEOTIDE SEQUENCE</scope>
    <source>
        <strain evidence="2">HW T2.11</strain>
    </source>
</reference>
<keyword evidence="1" id="KW-1133">Transmembrane helix</keyword>
<keyword evidence="3" id="KW-1185">Reference proteome</keyword>
<dbReference type="RefSeq" id="WP_227322934.1">
    <property type="nucleotide sequence ID" value="NZ_JAESVB010000012.1"/>
</dbReference>
<feature type="transmembrane region" description="Helical" evidence="1">
    <location>
        <begin position="71"/>
        <end position="87"/>
    </location>
</feature>
<dbReference type="EMBL" id="JAESVB010000012">
    <property type="protein sequence ID" value="MCB8877279.1"/>
    <property type="molecule type" value="Genomic_DNA"/>
</dbReference>
<keyword evidence="1" id="KW-0472">Membrane</keyword>
<feature type="transmembrane region" description="Helical" evidence="1">
    <location>
        <begin position="12"/>
        <end position="34"/>
    </location>
</feature>
<evidence type="ECO:0000313" key="2">
    <source>
        <dbReference type="EMBL" id="MCB8877279.1"/>
    </source>
</evidence>
<feature type="transmembrane region" description="Helical" evidence="1">
    <location>
        <begin position="93"/>
        <end position="112"/>
    </location>
</feature>
<sequence length="113" mass="11749">MAAAAEGAGMNWLVVLALAGGNMALKLMGVMVFVHRPIPAWLQRPVAALPLAIYPALVAAAVFGHDGGMRIDGRVLSAGAVLLLLLLLPRRNIFGLVMLLGAAVAALVHYCAR</sequence>
<name>A0A963YUK1_9PROT</name>
<evidence type="ECO:0000256" key="1">
    <source>
        <dbReference type="SAM" id="Phobius"/>
    </source>
</evidence>
<accession>A0A963YUK1</accession>